<comment type="caution">
    <text evidence="3">The sequence shown here is derived from an EMBL/GenBank/DDBJ whole genome shotgun (WGS) entry which is preliminary data.</text>
</comment>
<feature type="domain" description="Gfo/Idh/MocA-like oxidoreductase N-terminal" evidence="1">
    <location>
        <begin position="3"/>
        <end position="119"/>
    </location>
</feature>
<name>T0SH34_LACLC</name>
<reference evidence="3 4" key="1">
    <citation type="journal article" date="2013" name="ISME J.">
        <title>Multifactorial diversity sustains microbial community stability.</title>
        <authorList>
            <person name="Erkus O."/>
            <person name="de Jager V.C."/>
            <person name="Spus M."/>
            <person name="van Alen-Boerrigter I.J."/>
            <person name="van Rijswijck I.M."/>
            <person name="Hazelwood L."/>
            <person name="Janssen P.W."/>
            <person name="van Hijum S.A."/>
            <person name="Kleerebezem M."/>
            <person name="Smid E.J."/>
        </authorList>
    </citation>
    <scope>NUCLEOTIDE SEQUENCE [LARGE SCALE GENOMIC DNA]</scope>
    <source>
        <strain evidence="3 4">TIFN6</strain>
    </source>
</reference>
<dbReference type="Gene3D" id="3.30.360.10">
    <property type="entry name" value="Dihydrodipicolinate Reductase, domain 2"/>
    <property type="match status" value="1"/>
</dbReference>
<dbReference type="Gene3D" id="3.40.50.720">
    <property type="entry name" value="NAD(P)-binding Rossmann-like Domain"/>
    <property type="match status" value="1"/>
</dbReference>
<evidence type="ECO:0000259" key="1">
    <source>
        <dbReference type="Pfam" id="PF01408"/>
    </source>
</evidence>
<dbReference type="SUPFAM" id="SSF55347">
    <property type="entry name" value="Glyceraldehyde-3-phosphate dehydrogenase-like, C-terminal domain"/>
    <property type="match status" value="1"/>
</dbReference>
<proteinExistence type="predicted"/>
<dbReference type="InterPro" id="IPR000683">
    <property type="entry name" value="Gfo/Idh/MocA-like_OxRdtase_N"/>
</dbReference>
<evidence type="ECO:0000313" key="3">
    <source>
        <dbReference type="EMBL" id="EQC58242.1"/>
    </source>
</evidence>
<accession>T0SH34</accession>
<evidence type="ECO:0000259" key="2">
    <source>
        <dbReference type="Pfam" id="PF22725"/>
    </source>
</evidence>
<dbReference type="Proteomes" id="UP000015854">
    <property type="component" value="Unassembled WGS sequence"/>
</dbReference>
<organism evidence="3 4">
    <name type="scientific">Lactococcus cremoris subsp. cremoris TIFN6</name>
    <dbReference type="NCBI Taxonomy" id="1234876"/>
    <lineage>
        <taxon>Bacteria</taxon>
        <taxon>Bacillati</taxon>
        <taxon>Bacillota</taxon>
        <taxon>Bacilli</taxon>
        <taxon>Lactobacillales</taxon>
        <taxon>Streptococcaceae</taxon>
        <taxon>Lactococcus</taxon>
        <taxon>Lactococcus cremoris subsp. cremoris</taxon>
    </lineage>
</organism>
<dbReference type="PANTHER" id="PTHR43377:SF1">
    <property type="entry name" value="BILIVERDIN REDUCTASE A"/>
    <property type="match status" value="1"/>
</dbReference>
<dbReference type="InterPro" id="IPR036291">
    <property type="entry name" value="NAD(P)-bd_dom_sf"/>
</dbReference>
<dbReference type="Pfam" id="PF22725">
    <property type="entry name" value="GFO_IDH_MocA_C3"/>
    <property type="match status" value="1"/>
</dbReference>
<feature type="domain" description="GFO/IDH/MocA-like oxidoreductase" evidence="2">
    <location>
        <begin position="132"/>
        <end position="267"/>
    </location>
</feature>
<dbReference type="PATRIC" id="fig|1234876.3.peg.204"/>
<dbReference type="EMBL" id="ATBB01000035">
    <property type="protein sequence ID" value="EQC58242.1"/>
    <property type="molecule type" value="Genomic_DNA"/>
</dbReference>
<dbReference type="Pfam" id="PF01408">
    <property type="entry name" value="GFO_IDH_MocA"/>
    <property type="match status" value="1"/>
</dbReference>
<sequence>MKKVVIIGCGAVGYRWYFDGIKKSKYCEVAALVDIDEEALEKAGKYLHNDNLYSSLEEFLSSKCKADIALILTQHSSHFRLIEQCLNNGLHVYSEKPFAETKREAQYLLKVAHDKGKFLASAPQIKLSSRNQKVKEIIESGVLGKIALIRASGSNMGPADRKDTDYNPKWFYNDGGSLASLGIYTLSIIIFLFGIPDRVASYSGIAFSNRTVKYGPNSGEKFKVTAPDNQIAILDYENGMYVMFDGSYVVKHPVDYELIIHGELGTLLVGGFGGPDSIILENEHGKQKVGPDDSCHLEWNLFWGVDNLAKCIQQESELIVSGEFAKNVIEVMEAMKYSNKENIIVRLGENER</sequence>
<dbReference type="PANTHER" id="PTHR43377">
    <property type="entry name" value="BILIVERDIN REDUCTASE A"/>
    <property type="match status" value="1"/>
</dbReference>
<protein>
    <recommendedName>
        <fullName evidence="5">Gfo/Idh/MocA family oxidoreductase</fullName>
    </recommendedName>
</protein>
<dbReference type="InterPro" id="IPR051450">
    <property type="entry name" value="Gfo/Idh/MocA_Oxidoreductases"/>
</dbReference>
<dbReference type="AlphaFoldDB" id="T0SH34"/>
<dbReference type="InterPro" id="IPR055170">
    <property type="entry name" value="GFO_IDH_MocA-like_dom"/>
</dbReference>
<dbReference type="GO" id="GO:0000166">
    <property type="term" value="F:nucleotide binding"/>
    <property type="evidence" value="ECO:0007669"/>
    <property type="project" value="InterPro"/>
</dbReference>
<evidence type="ECO:0000313" key="4">
    <source>
        <dbReference type="Proteomes" id="UP000015854"/>
    </source>
</evidence>
<gene>
    <name evidence="3" type="ORF">LLT6_09875</name>
</gene>
<dbReference type="SUPFAM" id="SSF51735">
    <property type="entry name" value="NAD(P)-binding Rossmann-fold domains"/>
    <property type="match status" value="1"/>
</dbReference>
<evidence type="ECO:0008006" key="5">
    <source>
        <dbReference type="Google" id="ProtNLM"/>
    </source>
</evidence>